<dbReference type="Proteomes" id="UP000233766">
    <property type="component" value="Unassembled WGS sequence"/>
</dbReference>
<organism evidence="2 3">
    <name type="scientific">Nocardia fluminea</name>
    <dbReference type="NCBI Taxonomy" id="134984"/>
    <lineage>
        <taxon>Bacteria</taxon>
        <taxon>Bacillati</taxon>
        <taxon>Actinomycetota</taxon>
        <taxon>Actinomycetes</taxon>
        <taxon>Mycobacteriales</taxon>
        <taxon>Nocardiaceae</taxon>
        <taxon>Nocardia</taxon>
    </lineage>
</organism>
<evidence type="ECO:0000313" key="2">
    <source>
        <dbReference type="EMBL" id="PKV80485.1"/>
    </source>
</evidence>
<protein>
    <submittedName>
        <fullName evidence="2">Uncharacterized protein</fullName>
    </submittedName>
</protein>
<reference evidence="2 3" key="1">
    <citation type="submission" date="2017-12" db="EMBL/GenBank/DDBJ databases">
        <title>Sequencing the genomes of 1000 Actinobacteria strains.</title>
        <authorList>
            <person name="Klenk H.-P."/>
        </authorList>
    </citation>
    <scope>NUCLEOTIDE SEQUENCE [LARGE SCALE GENOMIC DNA]</scope>
    <source>
        <strain evidence="2 3">DSM 44489</strain>
    </source>
</reference>
<dbReference type="AlphaFoldDB" id="A0A2N3VFY0"/>
<proteinExistence type="predicted"/>
<accession>A0A2N3VFY0</accession>
<name>A0A2N3VFY0_9NOCA</name>
<sequence>MGWGLGLQEDGTRTEECELTPGLKAEPSLPDERNREIEESSVKVVAHIEATHTFTRSLTDLANTLEAMKVAGWLTTASTTPPSESNGPAEIESSREQR</sequence>
<evidence type="ECO:0000313" key="3">
    <source>
        <dbReference type="Proteomes" id="UP000233766"/>
    </source>
</evidence>
<feature type="compositionally biased region" description="Polar residues" evidence="1">
    <location>
        <begin position="75"/>
        <end position="86"/>
    </location>
</feature>
<feature type="region of interest" description="Disordered" evidence="1">
    <location>
        <begin position="75"/>
        <end position="98"/>
    </location>
</feature>
<comment type="caution">
    <text evidence="2">The sequence shown here is derived from an EMBL/GenBank/DDBJ whole genome shotgun (WGS) entry which is preliminary data.</text>
</comment>
<gene>
    <name evidence="2" type="ORF">ATK86_4914</name>
</gene>
<keyword evidence="3" id="KW-1185">Reference proteome</keyword>
<dbReference type="EMBL" id="PJMW01000002">
    <property type="protein sequence ID" value="PKV80485.1"/>
    <property type="molecule type" value="Genomic_DNA"/>
</dbReference>
<evidence type="ECO:0000256" key="1">
    <source>
        <dbReference type="SAM" id="MobiDB-lite"/>
    </source>
</evidence>